<feature type="domain" description="Rhodanese" evidence="1">
    <location>
        <begin position="23"/>
        <end position="105"/>
    </location>
</feature>
<evidence type="ECO:0000313" key="3">
    <source>
        <dbReference type="Proteomes" id="UP001196301"/>
    </source>
</evidence>
<organism evidence="2 3">
    <name type="scientific">Intestinibacter bartlettii</name>
    <dbReference type="NCBI Taxonomy" id="261299"/>
    <lineage>
        <taxon>Bacteria</taxon>
        <taxon>Bacillati</taxon>
        <taxon>Bacillota</taxon>
        <taxon>Clostridia</taxon>
        <taxon>Peptostreptococcales</taxon>
        <taxon>Peptostreptococcaceae</taxon>
        <taxon>Intestinibacter</taxon>
    </lineage>
</organism>
<keyword evidence="3" id="KW-1185">Reference proteome</keyword>
<evidence type="ECO:0000313" key="2">
    <source>
        <dbReference type="EMBL" id="MBU5335816.1"/>
    </source>
</evidence>
<dbReference type="InterPro" id="IPR001763">
    <property type="entry name" value="Rhodanese-like_dom"/>
</dbReference>
<gene>
    <name evidence="2" type="ORF">KQI20_05135</name>
</gene>
<comment type="caution">
    <text evidence="2">The sequence shown here is derived from an EMBL/GenBank/DDBJ whole genome shotgun (WGS) entry which is preliminary data.</text>
</comment>
<reference evidence="2 3" key="1">
    <citation type="submission" date="2021-06" db="EMBL/GenBank/DDBJ databases">
        <authorList>
            <person name="Sun Q."/>
            <person name="Li D."/>
        </authorList>
    </citation>
    <scope>NUCLEOTIDE SEQUENCE [LARGE SCALE GENOMIC DNA]</scope>
    <source>
        <strain evidence="2 3">N19</strain>
    </source>
</reference>
<dbReference type="CDD" id="cd00158">
    <property type="entry name" value="RHOD"/>
    <property type="match status" value="1"/>
</dbReference>
<dbReference type="Proteomes" id="UP001196301">
    <property type="component" value="Unassembled WGS sequence"/>
</dbReference>
<dbReference type="PANTHER" id="PTHR43031:SF1">
    <property type="entry name" value="PYRIDINE NUCLEOTIDE-DISULPHIDE OXIDOREDUCTASE"/>
    <property type="match status" value="1"/>
</dbReference>
<dbReference type="Pfam" id="PF00581">
    <property type="entry name" value="Rhodanese"/>
    <property type="match status" value="1"/>
</dbReference>
<dbReference type="PANTHER" id="PTHR43031">
    <property type="entry name" value="FAD-DEPENDENT OXIDOREDUCTASE"/>
    <property type="match status" value="1"/>
</dbReference>
<proteinExistence type="predicted"/>
<evidence type="ECO:0000259" key="1">
    <source>
        <dbReference type="PROSITE" id="PS50206"/>
    </source>
</evidence>
<accession>A0ABS6DVH3</accession>
<dbReference type="SMART" id="SM00450">
    <property type="entry name" value="RHOD"/>
    <property type="match status" value="1"/>
</dbReference>
<dbReference type="RefSeq" id="WP_216568955.1">
    <property type="nucleotide sequence ID" value="NZ_JAHLOQ010000010.1"/>
</dbReference>
<dbReference type="InterPro" id="IPR050229">
    <property type="entry name" value="GlpE_sulfurtransferase"/>
</dbReference>
<protein>
    <submittedName>
        <fullName evidence="2">Rhodanese-like domain-containing protein</fullName>
    </submittedName>
</protein>
<dbReference type="EMBL" id="JAHLOQ010000010">
    <property type="protein sequence ID" value="MBU5335816.1"/>
    <property type="molecule type" value="Genomic_DNA"/>
</dbReference>
<sequence>MAAVNSITANQTKRMLDSNRFSLIIDLRDYYEYSQGHLPNAINIPTNQIVDRINQIQGYTNGNVLLYCQHGIQSISVGKVLIVNGFRRVYSLDGGLDYYNYPLYY</sequence>
<dbReference type="PROSITE" id="PS50206">
    <property type="entry name" value="RHODANESE_3"/>
    <property type="match status" value="1"/>
</dbReference>
<name>A0ABS6DVH3_9FIRM</name>